<feature type="domain" description="Essential protein Yae1 N-terminal" evidence="2">
    <location>
        <begin position="21"/>
        <end position="58"/>
    </location>
</feature>
<gene>
    <name evidence="3" type="ORF">DIURU_002211</name>
</gene>
<accession>A0A642UQQ7</accession>
<dbReference type="PANTHER" id="PTHR28532">
    <property type="entry name" value="GEO13458P1"/>
    <property type="match status" value="1"/>
</dbReference>
<dbReference type="VEuPathDB" id="FungiDB:DIURU_002211"/>
<sequence>MTEDLDLESVLDLEDDAYQRGFAEGQAESRRENLIEGKQYGYQTGYQRFVIVGYLQALVEEWTKADTENKATSHIAKLKSLLDEITVANTEESAQLYEDNTRKARNKARVIASLLNDTGAVSDIDDMLKEVCGEISVQTDPNDMW</sequence>
<dbReference type="Proteomes" id="UP000449547">
    <property type="component" value="Unassembled WGS sequence"/>
</dbReference>
<dbReference type="OrthoDB" id="48036at2759"/>
<dbReference type="OMA" id="VGFQRFV"/>
<evidence type="ECO:0000256" key="1">
    <source>
        <dbReference type="ARBA" id="ARBA00038090"/>
    </source>
</evidence>
<keyword evidence="4" id="KW-1185">Reference proteome</keyword>
<evidence type="ECO:0000259" key="2">
    <source>
        <dbReference type="Pfam" id="PF09811"/>
    </source>
</evidence>
<comment type="caution">
    <text evidence="3">The sequence shown here is derived from an EMBL/GenBank/DDBJ whole genome shotgun (WGS) entry which is preliminary data.</text>
</comment>
<dbReference type="InterPro" id="IPR019191">
    <property type="entry name" value="Essential_protein_Yae1_N"/>
</dbReference>
<comment type="similarity">
    <text evidence="1">Belongs to the LTO1 family.</text>
</comment>
<organism evidence="3 4">
    <name type="scientific">Diutina rugosa</name>
    <name type="common">Yeast</name>
    <name type="synonym">Candida rugosa</name>
    <dbReference type="NCBI Taxonomy" id="5481"/>
    <lineage>
        <taxon>Eukaryota</taxon>
        <taxon>Fungi</taxon>
        <taxon>Dikarya</taxon>
        <taxon>Ascomycota</taxon>
        <taxon>Saccharomycotina</taxon>
        <taxon>Pichiomycetes</taxon>
        <taxon>Debaryomycetaceae</taxon>
        <taxon>Diutina</taxon>
    </lineage>
</organism>
<dbReference type="InterPro" id="IPR052436">
    <property type="entry name" value="LTO1_adapter"/>
</dbReference>
<dbReference type="GeneID" id="54780862"/>
<dbReference type="PANTHER" id="PTHR28532:SF1">
    <property type="entry name" value="ORAL CANCER OVEREXPRESSED 1"/>
    <property type="match status" value="1"/>
</dbReference>
<proteinExistence type="inferred from homology"/>
<evidence type="ECO:0000313" key="3">
    <source>
        <dbReference type="EMBL" id="KAA8903700.1"/>
    </source>
</evidence>
<dbReference type="EMBL" id="SWFT01000066">
    <property type="protein sequence ID" value="KAA8903700.1"/>
    <property type="molecule type" value="Genomic_DNA"/>
</dbReference>
<dbReference type="RefSeq" id="XP_034012906.1">
    <property type="nucleotide sequence ID" value="XM_034154839.1"/>
</dbReference>
<name>A0A642UQQ7_DIURU</name>
<reference evidence="3 4" key="1">
    <citation type="submission" date="2019-07" db="EMBL/GenBank/DDBJ databases">
        <title>Genome assembly of two rare yeast pathogens: Diutina rugosa and Trichomonascus ciferrii.</title>
        <authorList>
            <person name="Mixao V."/>
            <person name="Saus E."/>
            <person name="Hansen A."/>
            <person name="Lass-Flor C."/>
            <person name="Gabaldon T."/>
        </authorList>
    </citation>
    <scope>NUCLEOTIDE SEQUENCE [LARGE SCALE GENOMIC DNA]</scope>
    <source>
        <strain evidence="3 4">CBS 613</strain>
    </source>
</reference>
<dbReference type="Pfam" id="PF09811">
    <property type="entry name" value="Yae1_N"/>
    <property type="match status" value="1"/>
</dbReference>
<protein>
    <recommendedName>
        <fullName evidence="2">Essential protein Yae1 N-terminal domain-containing protein</fullName>
    </recommendedName>
</protein>
<dbReference type="AlphaFoldDB" id="A0A642UQQ7"/>
<evidence type="ECO:0000313" key="4">
    <source>
        <dbReference type="Proteomes" id="UP000449547"/>
    </source>
</evidence>